<dbReference type="Proteomes" id="UP000289738">
    <property type="component" value="Chromosome A10"/>
</dbReference>
<protein>
    <submittedName>
        <fullName evidence="1">Uncharacterized protein</fullName>
    </submittedName>
</protein>
<evidence type="ECO:0000313" key="1">
    <source>
        <dbReference type="EMBL" id="RYR34270.1"/>
    </source>
</evidence>
<keyword evidence="2" id="KW-1185">Reference proteome</keyword>
<proteinExistence type="predicted"/>
<dbReference type="EMBL" id="SDMP01000010">
    <property type="protein sequence ID" value="RYR34270.1"/>
    <property type="molecule type" value="Genomic_DNA"/>
</dbReference>
<organism evidence="1 2">
    <name type="scientific">Arachis hypogaea</name>
    <name type="common">Peanut</name>
    <dbReference type="NCBI Taxonomy" id="3818"/>
    <lineage>
        <taxon>Eukaryota</taxon>
        <taxon>Viridiplantae</taxon>
        <taxon>Streptophyta</taxon>
        <taxon>Embryophyta</taxon>
        <taxon>Tracheophyta</taxon>
        <taxon>Spermatophyta</taxon>
        <taxon>Magnoliopsida</taxon>
        <taxon>eudicotyledons</taxon>
        <taxon>Gunneridae</taxon>
        <taxon>Pentapetalae</taxon>
        <taxon>rosids</taxon>
        <taxon>fabids</taxon>
        <taxon>Fabales</taxon>
        <taxon>Fabaceae</taxon>
        <taxon>Papilionoideae</taxon>
        <taxon>50 kb inversion clade</taxon>
        <taxon>dalbergioids sensu lato</taxon>
        <taxon>Dalbergieae</taxon>
        <taxon>Pterocarpus clade</taxon>
        <taxon>Arachis</taxon>
    </lineage>
</organism>
<dbReference type="AlphaFoldDB" id="A0A445B6F1"/>
<gene>
    <name evidence="1" type="ORF">Ahy_A10g049039</name>
</gene>
<evidence type="ECO:0000313" key="2">
    <source>
        <dbReference type="Proteomes" id="UP000289738"/>
    </source>
</evidence>
<reference evidence="1 2" key="1">
    <citation type="submission" date="2019-01" db="EMBL/GenBank/DDBJ databases">
        <title>Sequencing of cultivated peanut Arachis hypogaea provides insights into genome evolution and oil improvement.</title>
        <authorList>
            <person name="Chen X."/>
        </authorList>
    </citation>
    <scope>NUCLEOTIDE SEQUENCE [LARGE SCALE GENOMIC DNA]</scope>
    <source>
        <strain evidence="2">cv. Fuhuasheng</strain>
        <tissue evidence="1">Leaves</tissue>
    </source>
</reference>
<accession>A0A445B6F1</accession>
<sequence length="211" mass="24932">MHRKLLDVHIPNLAHLAKRVQQVKVLQKEKEKIKSEKKLKKKVSYVEIESSSEEYDVEFLEVNLAELKKDPPYICSLLKKITSVDKTNDMKYKSEKNYSFGLSKLDQIFDVLLRDKQLVLPEGKTLLSIKDLKEKSYYKIFDYNCIHFRDLIQEAIMKGRLKFDDDKRDMKVEIDPFDDGANFTEPIFLEINMVRFTYEFDTTLGDFETNV</sequence>
<comment type="caution">
    <text evidence="1">The sequence shown here is derived from an EMBL/GenBank/DDBJ whole genome shotgun (WGS) entry which is preliminary data.</text>
</comment>
<name>A0A445B6F1_ARAHY</name>